<comment type="caution">
    <text evidence="2">The sequence shown here is derived from an EMBL/GenBank/DDBJ whole genome shotgun (WGS) entry which is preliminary data.</text>
</comment>
<feature type="region of interest" description="Disordered" evidence="1">
    <location>
        <begin position="1"/>
        <end position="37"/>
    </location>
</feature>
<dbReference type="AlphaFoldDB" id="A0AAW1E0Q8"/>
<sequence length="90" mass="9461">MKKSLPAQRQAGPLPVHGEPWTLPGLPSKPFPMTPASRPALHRLDLVSLAQPIPPHPSAPAAPRPLFLLPKADGGVRGTEGPLRDFVVGG</sequence>
<proteinExistence type="predicted"/>
<evidence type="ECO:0000313" key="3">
    <source>
        <dbReference type="Proteomes" id="UP001488805"/>
    </source>
</evidence>
<gene>
    <name evidence="2" type="ORF">VZT92_024014</name>
</gene>
<evidence type="ECO:0000313" key="2">
    <source>
        <dbReference type="EMBL" id="KAK9516052.1"/>
    </source>
</evidence>
<name>A0AAW1E0Q8_ZOAVI</name>
<organism evidence="2 3">
    <name type="scientific">Zoarces viviparus</name>
    <name type="common">Viviparous eelpout</name>
    <name type="synonym">Blennius viviparus</name>
    <dbReference type="NCBI Taxonomy" id="48416"/>
    <lineage>
        <taxon>Eukaryota</taxon>
        <taxon>Metazoa</taxon>
        <taxon>Chordata</taxon>
        <taxon>Craniata</taxon>
        <taxon>Vertebrata</taxon>
        <taxon>Euteleostomi</taxon>
        <taxon>Actinopterygii</taxon>
        <taxon>Neopterygii</taxon>
        <taxon>Teleostei</taxon>
        <taxon>Neoteleostei</taxon>
        <taxon>Acanthomorphata</taxon>
        <taxon>Eupercaria</taxon>
        <taxon>Perciformes</taxon>
        <taxon>Cottioidei</taxon>
        <taxon>Zoarcales</taxon>
        <taxon>Zoarcidae</taxon>
        <taxon>Zoarcinae</taxon>
        <taxon>Zoarces</taxon>
    </lineage>
</organism>
<evidence type="ECO:0000256" key="1">
    <source>
        <dbReference type="SAM" id="MobiDB-lite"/>
    </source>
</evidence>
<dbReference type="Proteomes" id="UP001488805">
    <property type="component" value="Unassembled WGS sequence"/>
</dbReference>
<reference evidence="2 3" key="1">
    <citation type="journal article" date="2024" name="Genome Biol. Evol.">
        <title>Chromosome-level genome assembly of the viviparous eelpout Zoarces viviparus.</title>
        <authorList>
            <person name="Fuhrmann N."/>
            <person name="Brasseur M.V."/>
            <person name="Bakowski C.E."/>
            <person name="Podsiadlowski L."/>
            <person name="Prost S."/>
            <person name="Krehenwinkel H."/>
            <person name="Mayer C."/>
        </authorList>
    </citation>
    <scope>NUCLEOTIDE SEQUENCE [LARGE SCALE GENOMIC DNA]</scope>
    <source>
        <strain evidence="2">NO-MEL_2022_Ind0_liver</strain>
    </source>
</reference>
<dbReference type="EMBL" id="JBCEZU010000575">
    <property type="protein sequence ID" value="KAK9516052.1"/>
    <property type="molecule type" value="Genomic_DNA"/>
</dbReference>
<keyword evidence="3" id="KW-1185">Reference proteome</keyword>
<protein>
    <submittedName>
        <fullName evidence="2">Uncharacterized protein</fullName>
    </submittedName>
</protein>
<accession>A0AAW1E0Q8</accession>